<organism evidence="2">
    <name type="scientific">uncultured Actinomycetospora sp</name>
    <dbReference type="NCBI Taxonomy" id="1135996"/>
    <lineage>
        <taxon>Bacteria</taxon>
        <taxon>Bacillati</taxon>
        <taxon>Actinomycetota</taxon>
        <taxon>Actinomycetes</taxon>
        <taxon>Pseudonocardiales</taxon>
        <taxon>Pseudonocardiaceae</taxon>
        <taxon>Actinomycetospora</taxon>
        <taxon>environmental samples</taxon>
    </lineage>
</organism>
<dbReference type="AlphaFoldDB" id="A0A6J4JVP4"/>
<feature type="compositionally biased region" description="Basic residues" evidence="1">
    <location>
        <begin position="250"/>
        <end position="259"/>
    </location>
</feature>
<name>A0A6J4JVP4_9PSEU</name>
<dbReference type="EMBL" id="CADCTH010000536">
    <property type="protein sequence ID" value="CAA9288872.1"/>
    <property type="molecule type" value="Genomic_DNA"/>
</dbReference>
<evidence type="ECO:0000256" key="1">
    <source>
        <dbReference type="SAM" id="MobiDB-lite"/>
    </source>
</evidence>
<feature type="region of interest" description="Disordered" evidence="1">
    <location>
        <begin position="285"/>
        <end position="305"/>
    </location>
</feature>
<feature type="non-terminal residue" evidence="2">
    <location>
        <position position="1"/>
    </location>
</feature>
<reference evidence="2" key="1">
    <citation type="submission" date="2020-02" db="EMBL/GenBank/DDBJ databases">
        <authorList>
            <person name="Meier V. D."/>
        </authorList>
    </citation>
    <scope>NUCLEOTIDE SEQUENCE</scope>
    <source>
        <strain evidence="2">AVDCRST_MAG54</strain>
    </source>
</reference>
<feature type="compositionally biased region" description="Basic residues" evidence="1">
    <location>
        <begin position="162"/>
        <end position="171"/>
    </location>
</feature>
<protein>
    <submittedName>
        <fullName evidence="2">Peptidase S15</fullName>
    </submittedName>
</protein>
<feature type="compositionally biased region" description="Basic residues" evidence="1">
    <location>
        <begin position="46"/>
        <end position="71"/>
    </location>
</feature>
<feature type="non-terminal residue" evidence="2">
    <location>
        <position position="305"/>
    </location>
</feature>
<evidence type="ECO:0000313" key="2">
    <source>
        <dbReference type="EMBL" id="CAA9288872.1"/>
    </source>
</evidence>
<feature type="compositionally biased region" description="Low complexity" evidence="1">
    <location>
        <begin position="240"/>
        <end position="249"/>
    </location>
</feature>
<feature type="region of interest" description="Disordered" evidence="1">
    <location>
        <begin position="240"/>
        <end position="273"/>
    </location>
</feature>
<accession>A0A6J4JVP4</accession>
<feature type="compositionally biased region" description="Basic residues" evidence="1">
    <location>
        <begin position="119"/>
        <end position="128"/>
    </location>
</feature>
<feature type="region of interest" description="Disordered" evidence="1">
    <location>
        <begin position="160"/>
        <end position="193"/>
    </location>
</feature>
<feature type="region of interest" description="Disordered" evidence="1">
    <location>
        <begin position="38"/>
        <end position="145"/>
    </location>
</feature>
<proteinExistence type="predicted"/>
<gene>
    <name evidence="2" type="ORF">AVDCRST_MAG54-4268</name>
</gene>
<feature type="compositionally biased region" description="Low complexity" evidence="1">
    <location>
        <begin position="77"/>
        <end position="91"/>
    </location>
</feature>
<sequence length="305" mass="33070">ARGHRVRRRGRHAARVVLRAGGRQRHGSPLRRDGARVLRGEGAAPRRLRRGVRRRRAGVRGLRQPRLRGVGRRPGQAAPGDRPLGAGALLPARRHLRPGPRGRRRGPDRRLGLQLLGRPRLRRGRHRPAREGRRGAGAAGVGTPGLRVARAHRRVGADLGGVRRRPPRACPRRSAGDDAGGHRGPGGPGRAADPGLLRVVHPHPARPRAVVAQRGDAALGRAPPGLRADAVPVAHLADAGAHAGDAARPAPRRRGRGRGVRAGGAPEEDRDRARRALRRLHRTGLRGQLRRRPRLVRRAPARRQI</sequence>
<feature type="compositionally biased region" description="Basic residues" evidence="1">
    <location>
        <begin position="92"/>
        <end position="107"/>
    </location>
</feature>